<keyword evidence="2" id="KW-1185">Reference proteome</keyword>
<name>A0A7J6KYK5_PERCH</name>
<feature type="non-terminal residue" evidence="1">
    <location>
        <position position="182"/>
    </location>
</feature>
<dbReference type="InterPro" id="IPR046628">
    <property type="entry name" value="DUF6740"/>
</dbReference>
<dbReference type="AlphaFoldDB" id="A0A7J6KYK5"/>
<dbReference type="EMBL" id="JAAPAO010001051">
    <property type="protein sequence ID" value="KAF4651506.1"/>
    <property type="molecule type" value="Genomic_DNA"/>
</dbReference>
<proteinExistence type="predicted"/>
<evidence type="ECO:0000313" key="2">
    <source>
        <dbReference type="Proteomes" id="UP000591131"/>
    </source>
</evidence>
<accession>A0A7J6KYK5</accession>
<evidence type="ECO:0000313" key="1">
    <source>
        <dbReference type="EMBL" id="KAF4651506.1"/>
    </source>
</evidence>
<reference evidence="1 2" key="1">
    <citation type="submission" date="2020-04" db="EMBL/GenBank/DDBJ databases">
        <title>Perkinsus chesapeaki whole genome sequence.</title>
        <authorList>
            <person name="Bogema D.R."/>
        </authorList>
    </citation>
    <scope>NUCLEOTIDE SEQUENCE [LARGE SCALE GENOMIC DNA]</scope>
    <source>
        <strain evidence="1">ATCC PRA-425</strain>
    </source>
</reference>
<dbReference type="Proteomes" id="UP000591131">
    <property type="component" value="Unassembled WGS sequence"/>
</dbReference>
<dbReference type="OrthoDB" id="10418695at2759"/>
<dbReference type="Pfam" id="PF20525">
    <property type="entry name" value="DUF6740"/>
    <property type="match status" value="1"/>
</dbReference>
<comment type="caution">
    <text evidence="1">The sequence shown here is derived from an EMBL/GenBank/DDBJ whole genome shotgun (WGS) entry which is preliminary data.</text>
</comment>
<organism evidence="1 2">
    <name type="scientific">Perkinsus chesapeaki</name>
    <name type="common">Clam parasite</name>
    <name type="synonym">Perkinsus andrewsi</name>
    <dbReference type="NCBI Taxonomy" id="330153"/>
    <lineage>
        <taxon>Eukaryota</taxon>
        <taxon>Sar</taxon>
        <taxon>Alveolata</taxon>
        <taxon>Perkinsozoa</taxon>
        <taxon>Perkinsea</taxon>
        <taxon>Perkinsida</taxon>
        <taxon>Perkinsidae</taxon>
        <taxon>Perkinsus</taxon>
    </lineage>
</organism>
<protein>
    <submittedName>
        <fullName evidence="1">Uncharacterized protein</fullName>
    </submittedName>
</protein>
<sequence length="182" mass="20071">MKVTTKNYCNRDLVDADGNPAPCGISQSMETYGLTLPGMDDGTLTTREDIIIATDGQVSVKAMPNYPYQYFMTVNSAQFKRVEQLYDHQSLLLSEAPDTFYADNVPSGTAMGVAGLIEQGWVYEETDYSKGTAISKFSRKGPEGVDPIDGTNYTAIYQSGLMPDTWVLYFDESTQQPVKLLA</sequence>
<gene>
    <name evidence="1" type="ORF">FOL47_000355</name>
</gene>